<organism evidence="2 3">
    <name type="scientific">Ruegeria faecimaris</name>
    <dbReference type="NCBI Taxonomy" id="686389"/>
    <lineage>
        <taxon>Bacteria</taxon>
        <taxon>Pseudomonadati</taxon>
        <taxon>Pseudomonadota</taxon>
        <taxon>Alphaproteobacteria</taxon>
        <taxon>Rhodobacterales</taxon>
        <taxon>Roseobacteraceae</taxon>
        <taxon>Ruegeria</taxon>
    </lineage>
</organism>
<protein>
    <submittedName>
        <fullName evidence="2">Relaxase/Mobilisation nuclease domain-containing protein</fullName>
    </submittedName>
</protein>
<dbReference type="RefSeq" id="WP_142638770.1">
    <property type="nucleotide sequence ID" value="NZ_FXTE01000011.1"/>
</dbReference>
<dbReference type="EMBL" id="FXTE01000011">
    <property type="protein sequence ID" value="SMO83021.1"/>
    <property type="molecule type" value="Genomic_DNA"/>
</dbReference>
<sequence length="611" mass="67963">MNAAAHGLTAGDFLELAFREAQKGVDHSKRISQQLQTAKRMKFMVSRASSIKARLGAVVGKPEAVVKHVRKGGVKNAHELRRQINYLTVRAEGVLDIRDNGVTPLDADQVSDLIETWAEDFNGKTNYGYTRHMIVSFPEGTYPDAAHEAGLEFADRLFGSGDFGDTWDYLTVFHNDTDNPHVHIVVNNRGVEHGQWLAMGMSSEMNIDVQRSIQVEVAEEYGIELTATTRLERGLRQEVETDTWKVQAGMSVVETTPDVEVTARDMAADVMTLSIARMSDLFDERANAIKDRIEEFAIKLVEGEEPMVSRMEHLLDQAHHFDDYGEPGDPSYVSPEVMSNLRRHIELGGSEETIAPELKAQVVAHISDVRDNEQSHLYLSALADIVDDKEFQGSADYAPASRRYDVYMQDTLGEGAYEDFQTQTNELLRSMDKMEGLAREVDDPHLRVAMDIQIGELKGDVADLRTNDPDLQAFIIEDRRYSTMMGMGTAEMDVLDYPEADKWAAIRKEVTDTASSYGLDGEAFVARFGDHQNVTLGTTMGWRSDDISTATAHFQAQGLSDSHDRAEAVVDELHQLASSKIIAISEELSDVHAHATHPLLQGHGDDDGHSL</sequence>
<dbReference type="Gene3D" id="3.30.930.30">
    <property type="match status" value="1"/>
</dbReference>
<dbReference type="AlphaFoldDB" id="A0A521EHS9"/>
<dbReference type="InterPro" id="IPR005094">
    <property type="entry name" value="Endonuclease_MobA/VirD2"/>
</dbReference>
<gene>
    <name evidence="2" type="ORF">SAMN06265380_11139</name>
</gene>
<dbReference type="Proteomes" id="UP000319555">
    <property type="component" value="Unassembled WGS sequence"/>
</dbReference>
<reference evidence="2 3" key="1">
    <citation type="submission" date="2017-05" db="EMBL/GenBank/DDBJ databases">
        <authorList>
            <person name="Varghese N."/>
            <person name="Submissions S."/>
        </authorList>
    </citation>
    <scope>NUCLEOTIDE SEQUENCE [LARGE SCALE GENOMIC DNA]</scope>
    <source>
        <strain evidence="2 3">DSM 28009</strain>
    </source>
</reference>
<feature type="domain" description="MobA/VirD2-like nuclease" evidence="1">
    <location>
        <begin position="97"/>
        <end position="200"/>
    </location>
</feature>
<accession>A0A521EHS9</accession>
<dbReference type="Pfam" id="PF03432">
    <property type="entry name" value="Relaxase"/>
    <property type="match status" value="1"/>
</dbReference>
<dbReference type="OrthoDB" id="98563at2"/>
<evidence type="ECO:0000313" key="3">
    <source>
        <dbReference type="Proteomes" id="UP000319555"/>
    </source>
</evidence>
<proteinExistence type="predicted"/>
<keyword evidence="3" id="KW-1185">Reference proteome</keyword>
<evidence type="ECO:0000259" key="1">
    <source>
        <dbReference type="Pfam" id="PF03432"/>
    </source>
</evidence>
<name>A0A521EHS9_9RHOB</name>
<evidence type="ECO:0000313" key="2">
    <source>
        <dbReference type="EMBL" id="SMO83021.1"/>
    </source>
</evidence>